<dbReference type="Gene3D" id="3.40.190.10">
    <property type="entry name" value="Periplasmic binding protein-like II"/>
    <property type="match status" value="2"/>
</dbReference>
<feature type="domain" description="SsuA/THI5-like" evidence="1">
    <location>
        <begin position="53"/>
        <end position="250"/>
    </location>
</feature>
<evidence type="ECO:0000313" key="2">
    <source>
        <dbReference type="EMBL" id="MFD1589402.1"/>
    </source>
</evidence>
<dbReference type="PANTHER" id="PTHR30024">
    <property type="entry name" value="ALIPHATIC SULFONATES-BINDING PROTEIN-RELATED"/>
    <property type="match status" value="1"/>
</dbReference>
<reference evidence="2 3" key="1">
    <citation type="journal article" date="2019" name="Int. J. Syst. Evol. Microbiol.">
        <title>The Global Catalogue of Microorganisms (GCM) 10K type strain sequencing project: providing services to taxonomists for standard genome sequencing and annotation.</title>
        <authorList>
            <consortium name="The Broad Institute Genomics Platform"/>
            <consortium name="The Broad Institute Genome Sequencing Center for Infectious Disease"/>
            <person name="Wu L."/>
            <person name="Ma J."/>
        </authorList>
    </citation>
    <scope>NUCLEOTIDE SEQUENCE [LARGE SCALE GENOMIC DNA]</scope>
    <source>
        <strain evidence="2 3">CGMCC 1.12125</strain>
    </source>
</reference>
<comment type="caution">
    <text evidence="2">The sequence shown here is derived from an EMBL/GenBank/DDBJ whole genome shotgun (WGS) entry which is preliminary data.</text>
</comment>
<proteinExistence type="predicted"/>
<dbReference type="EMBL" id="JBHUDJ010000015">
    <property type="protein sequence ID" value="MFD1589402.1"/>
    <property type="molecule type" value="Genomic_DNA"/>
</dbReference>
<dbReference type="RefSeq" id="WP_247381160.1">
    <property type="nucleotide sequence ID" value="NZ_JALLGV010000009.1"/>
</dbReference>
<dbReference type="Proteomes" id="UP001597119">
    <property type="component" value="Unassembled WGS sequence"/>
</dbReference>
<name>A0ABD6CHG4_9EURY</name>
<keyword evidence="3" id="KW-1185">Reference proteome</keyword>
<sequence length="327" mass="36610">MKLFVSHSALDAHHDDPDGRTVMRARFEENGSPRYVLYTIKKFGLDHDAGFHLDVELVADDIEDDLETVEAKLQHGDADLIDIDYVSTARERADGAPIVGIYPYGRTVGGLVVPADSPIEGIDDLAGHRVGVVRRLDKNWILTRAACREFHDYDPDEEAEVVEAGSKSGLTAMLERGEVDAALQFWQLIPAIVDGGAYREVLPMSDLVQRLSATDEKIPVSTFLTTESYLEAHPDAVRGFREAYRAAVDRLRRDDDLWRELGAEMMDGADDAIVTAVRDGWREMVVRDWNDETVRGMHRLFEHLHDVAGTDVLGVDRIPEGTFRLEV</sequence>
<evidence type="ECO:0000313" key="3">
    <source>
        <dbReference type="Proteomes" id="UP001597119"/>
    </source>
</evidence>
<dbReference type="AlphaFoldDB" id="A0ABD6CHG4"/>
<evidence type="ECO:0000259" key="1">
    <source>
        <dbReference type="Pfam" id="PF09084"/>
    </source>
</evidence>
<gene>
    <name evidence="2" type="ORF">ACFR9U_20700</name>
</gene>
<organism evidence="2 3">
    <name type="scientific">Halorientalis brevis</name>
    <dbReference type="NCBI Taxonomy" id="1126241"/>
    <lineage>
        <taxon>Archaea</taxon>
        <taxon>Methanobacteriati</taxon>
        <taxon>Methanobacteriota</taxon>
        <taxon>Stenosarchaea group</taxon>
        <taxon>Halobacteria</taxon>
        <taxon>Halobacteriales</taxon>
        <taxon>Haloarculaceae</taxon>
        <taxon>Halorientalis</taxon>
    </lineage>
</organism>
<dbReference type="Pfam" id="PF09084">
    <property type="entry name" value="NMT1"/>
    <property type="match status" value="1"/>
</dbReference>
<protein>
    <submittedName>
        <fullName evidence="2">ABC transporter substrate-binding protein</fullName>
    </submittedName>
</protein>
<accession>A0ABD6CHG4</accession>
<dbReference type="InterPro" id="IPR015168">
    <property type="entry name" value="SsuA/THI5"/>
</dbReference>
<dbReference type="SUPFAM" id="SSF53850">
    <property type="entry name" value="Periplasmic binding protein-like II"/>
    <property type="match status" value="1"/>
</dbReference>